<name>C5IGN1_9ALPC</name>
<gene>
    <name evidence="2" type="primary">3b</name>
</gene>
<keyword evidence="1" id="KW-0472">Membrane</keyword>
<proteinExistence type="predicted"/>
<keyword evidence="1" id="KW-1133">Transmembrane helix</keyword>
<sequence length="95" mass="11084">MPNFSCILKSRLIIRLFNITVYDFCAKNWYKLPFAVRLRIINNTKPKIASTIKRRKRVVPDYRKIAILIGGLFLNTLSFIVTNQHVIVNNTPHVN</sequence>
<reference evidence="2" key="1">
    <citation type="submission" date="2009-04" db="EMBL/GenBank/DDBJ databases">
        <title>Feline infectious peritonitis viruses (FIPVs) arise from feline enteric coronaviruses (FECVs) by 3c gene mutations unique to each cat.</title>
        <authorList>
            <person name="Pedersen N.C."/>
            <person name="Liu H."/>
            <person name="Dodd K.A."/>
            <person name="Pesavento P.A."/>
        </authorList>
    </citation>
    <scope>NUCLEOTIDE SEQUENCE</scope>
    <source>
        <strain evidence="2">FIPV-UCD11b-2b</strain>
    </source>
</reference>
<dbReference type="EMBL" id="FJ917535">
    <property type="protein sequence ID" value="ACR10424.1"/>
    <property type="molecule type" value="Genomic_RNA"/>
</dbReference>
<protein>
    <submittedName>
        <fullName evidence="2">Accessory protein 3b</fullName>
    </submittedName>
</protein>
<keyword evidence="1" id="KW-0812">Transmembrane</keyword>
<accession>C5IGN1</accession>
<evidence type="ECO:0000313" key="2">
    <source>
        <dbReference type="EMBL" id="ACR10424.1"/>
    </source>
</evidence>
<evidence type="ECO:0000256" key="1">
    <source>
        <dbReference type="SAM" id="Phobius"/>
    </source>
</evidence>
<feature type="transmembrane region" description="Helical" evidence="1">
    <location>
        <begin position="65"/>
        <end position="87"/>
    </location>
</feature>
<organism evidence="2">
    <name type="scientific">Feline coronavirus</name>
    <dbReference type="NCBI Taxonomy" id="12663"/>
    <lineage>
        <taxon>Viruses</taxon>
        <taxon>Riboviria</taxon>
        <taxon>Orthornavirae</taxon>
        <taxon>Pisuviricota</taxon>
        <taxon>Pisoniviricetes</taxon>
        <taxon>Nidovirales</taxon>
        <taxon>Cornidovirineae</taxon>
        <taxon>Coronaviridae</taxon>
        <taxon>Orthocoronavirinae</taxon>
        <taxon>Alphacoronavirus</taxon>
        <taxon>Tegacovirus</taxon>
        <taxon>Alphacoronavirus suis</taxon>
        <taxon>Alphacoronavirus 1</taxon>
    </lineage>
</organism>